<dbReference type="Proteomes" id="UP001589775">
    <property type="component" value="Unassembled WGS sequence"/>
</dbReference>
<evidence type="ECO:0000313" key="6">
    <source>
        <dbReference type="EMBL" id="MFC0243285.1"/>
    </source>
</evidence>
<dbReference type="Gene3D" id="1.10.10.60">
    <property type="entry name" value="Homeodomain-like"/>
    <property type="match status" value="1"/>
</dbReference>
<dbReference type="InterPro" id="IPR018060">
    <property type="entry name" value="HTH_AraC"/>
</dbReference>
<dbReference type="RefSeq" id="WP_378392035.1">
    <property type="nucleotide sequence ID" value="NZ_JBHLWM010000008.1"/>
</dbReference>
<protein>
    <submittedName>
        <fullName evidence="6">Helix-turn-helix domain-containing protein</fullName>
    </submittedName>
</protein>
<dbReference type="InterPro" id="IPR009057">
    <property type="entry name" value="Homeodomain-like_sf"/>
</dbReference>
<keyword evidence="2" id="KW-0238">DNA-binding</keyword>
<evidence type="ECO:0000256" key="2">
    <source>
        <dbReference type="ARBA" id="ARBA00023125"/>
    </source>
</evidence>
<proteinExistence type="predicted"/>
<dbReference type="InterPro" id="IPR050204">
    <property type="entry name" value="AraC_XylS_family_regulators"/>
</dbReference>
<dbReference type="EMBL" id="JBHLWM010000008">
    <property type="protein sequence ID" value="MFC0243285.1"/>
    <property type="molecule type" value="Genomic_DNA"/>
</dbReference>
<gene>
    <name evidence="6" type="ORF">ACFFJ6_22560</name>
</gene>
<dbReference type="SUPFAM" id="SSF46689">
    <property type="entry name" value="Homeodomain-like"/>
    <property type="match status" value="1"/>
</dbReference>
<name>A0ABV6EYZ5_9BRAD</name>
<dbReference type="PANTHER" id="PTHR46796:SF12">
    <property type="entry name" value="HTH-TYPE DNA-BINDING TRANSCRIPTIONAL ACTIVATOR EUTR"/>
    <property type="match status" value="1"/>
</dbReference>
<dbReference type="PROSITE" id="PS01124">
    <property type="entry name" value="HTH_ARAC_FAMILY_2"/>
    <property type="match status" value="1"/>
</dbReference>
<evidence type="ECO:0000256" key="1">
    <source>
        <dbReference type="ARBA" id="ARBA00023015"/>
    </source>
</evidence>
<keyword evidence="7" id="KW-1185">Reference proteome</keyword>
<evidence type="ECO:0000259" key="5">
    <source>
        <dbReference type="PROSITE" id="PS01124"/>
    </source>
</evidence>
<dbReference type="Pfam" id="PF12833">
    <property type="entry name" value="HTH_18"/>
    <property type="match status" value="1"/>
</dbReference>
<feature type="compositionally biased region" description="Polar residues" evidence="4">
    <location>
        <begin position="1"/>
        <end position="16"/>
    </location>
</feature>
<organism evidence="6 7">
    <name type="scientific">Rhodopseudomonas telluris</name>
    <dbReference type="NCBI Taxonomy" id="644215"/>
    <lineage>
        <taxon>Bacteria</taxon>
        <taxon>Pseudomonadati</taxon>
        <taxon>Pseudomonadota</taxon>
        <taxon>Alphaproteobacteria</taxon>
        <taxon>Hyphomicrobiales</taxon>
        <taxon>Nitrobacteraceae</taxon>
        <taxon>Rhodopseudomonas</taxon>
    </lineage>
</organism>
<feature type="region of interest" description="Disordered" evidence="4">
    <location>
        <begin position="1"/>
        <end position="29"/>
    </location>
</feature>
<dbReference type="SMART" id="SM00342">
    <property type="entry name" value="HTH_ARAC"/>
    <property type="match status" value="1"/>
</dbReference>
<reference evidence="6 7" key="1">
    <citation type="submission" date="2024-09" db="EMBL/GenBank/DDBJ databases">
        <authorList>
            <person name="Sun Q."/>
            <person name="Mori K."/>
        </authorList>
    </citation>
    <scope>NUCLEOTIDE SEQUENCE [LARGE SCALE GENOMIC DNA]</scope>
    <source>
        <strain evidence="6 7">KCTC 23279</strain>
    </source>
</reference>
<evidence type="ECO:0000313" key="7">
    <source>
        <dbReference type="Proteomes" id="UP001589775"/>
    </source>
</evidence>
<sequence>MQSTAALSPPTSTAGNSAALPRGAEESPRSQVLQASSTDVDEHCASLGAWRLAYDQISAGAFRGSFALLSLPRVEVFRENTSQQVRQYGQLGVDRFGIALPWQASGEVSFNGVSITPTRVIACFDAEVDMCTPEQFELRGVVTSAKLVEELADTLRIALPQDAWHQLRAIEMETAALQRLRQLLTDVYDTLAASPDAFDEPSLFQAIEDAVLVEITDMLPTARPCDEVRSAAARKRTVDRACELMLATGDEAVSILDVCRHVGVSRRKLNYCFQHVLGTTPIAYARAVRLNRVRRDLKHCRDPHTGVYDVAASHGFWHFSQFSLDYKRHFCELPSETLRRGRAA</sequence>
<comment type="caution">
    <text evidence="6">The sequence shown here is derived from an EMBL/GenBank/DDBJ whole genome shotgun (WGS) entry which is preliminary data.</text>
</comment>
<accession>A0ABV6EYZ5</accession>
<feature type="domain" description="HTH araC/xylS-type" evidence="5">
    <location>
        <begin position="239"/>
        <end position="340"/>
    </location>
</feature>
<keyword evidence="1" id="KW-0805">Transcription regulation</keyword>
<evidence type="ECO:0000256" key="3">
    <source>
        <dbReference type="ARBA" id="ARBA00023163"/>
    </source>
</evidence>
<keyword evidence="3" id="KW-0804">Transcription</keyword>
<evidence type="ECO:0000256" key="4">
    <source>
        <dbReference type="SAM" id="MobiDB-lite"/>
    </source>
</evidence>
<dbReference type="PANTHER" id="PTHR46796">
    <property type="entry name" value="HTH-TYPE TRANSCRIPTIONAL ACTIVATOR RHAS-RELATED"/>
    <property type="match status" value="1"/>
</dbReference>